<keyword evidence="1" id="KW-0238">DNA-binding</keyword>
<dbReference type="RefSeq" id="WP_074719190.1">
    <property type="nucleotide sequence ID" value="NZ_FNWV01000029.1"/>
</dbReference>
<evidence type="ECO:0000313" key="4">
    <source>
        <dbReference type="Proteomes" id="UP000183190"/>
    </source>
</evidence>
<dbReference type="EMBL" id="FNWV01000029">
    <property type="protein sequence ID" value="SEH88850.1"/>
    <property type="molecule type" value="Genomic_DNA"/>
</dbReference>
<accession>A0A1H6LVI2</accession>
<protein>
    <submittedName>
        <fullName evidence="3">Helix-turn-helix</fullName>
    </submittedName>
</protein>
<dbReference type="CDD" id="cd00093">
    <property type="entry name" value="HTH_XRE"/>
    <property type="match status" value="1"/>
</dbReference>
<evidence type="ECO:0000313" key="3">
    <source>
        <dbReference type="EMBL" id="SEH88850.1"/>
    </source>
</evidence>
<dbReference type="SUPFAM" id="SSF47413">
    <property type="entry name" value="lambda repressor-like DNA-binding domains"/>
    <property type="match status" value="1"/>
</dbReference>
<dbReference type="AlphaFoldDB" id="A0A1H6LVI2"/>
<proteinExistence type="predicted"/>
<name>A0A1H6LVI2_RUMFL</name>
<dbReference type="PANTHER" id="PTHR46558:SF11">
    <property type="entry name" value="HTH-TYPE TRANSCRIPTIONAL REGULATOR XRE"/>
    <property type="match status" value="1"/>
</dbReference>
<sequence>MEDAYDFGIILQKLRKEKGLTQEQLARKINKESSIISRYEKGLQSPTFDTVKAFAAIFNVSMDYLSGTEKRERISAYNLTDQQLAIVNKLISVFRNGNETSNKKLSPESCQLLGEIVEELSK</sequence>
<dbReference type="InterPro" id="IPR001387">
    <property type="entry name" value="Cro/C1-type_HTH"/>
</dbReference>
<dbReference type="Proteomes" id="UP000183190">
    <property type="component" value="Unassembled WGS sequence"/>
</dbReference>
<dbReference type="InterPro" id="IPR010982">
    <property type="entry name" value="Lambda_DNA-bd_dom_sf"/>
</dbReference>
<dbReference type="SMART" id="SM00530">
    <property type="entry name" value="HTH_XRE"/>
    <property type="match status" value="1"/>
</dbReference>
<organism evidence="3 4">
    <name type="scientific">Ruminococcus flavefaciens</name>
    <dbReference type="NCBI Taxonomy" id="1265"/>
    <lineage>
        <taxon>Bacteria</taxon>
        <taxon>Bacillati</taxon>
        <taxon>Bacillota</taxon>
        <taxon>Clostridia</taxon>
        <taxon>Eubacteriales</taxon>
        <taxon>Oscillospiraceae</taxon>
        <taxon>Ruminococcus</taxon>
    </lineage>
</organism>
<reference evidence="3 4" key="1">
    <citation type="submission" date="2016-10" db="EMBL/GenBank/DDBJ databases">
        <authorList>
            <person name="de Groot N.N."/>
        </authorList>
    </citation>
    <scope>NUCLEOTIDE SEQUENCE [LARGE SCALE GENOMIC DNA]</scope>
    <source>
        <strain evidence="3 4">YAD2003</strain>
    </source>
</reference>
<evidence type="ECO:0000259" key="2">
    <source>
        <dbReference type="PROSITE" id="PS50943"/>
    </source>
</evidence>
<dbReference type="PROSITE" id="PS50943">
    <property type="entry name" value="HTH_CROC1"/>
    <property type="match status" value="1"/>
</dbReference>
<gene>
    <name evidence="3" type="ORF">SAMN02910265_03208</name>
</gene>
<evidence type="ECO:0000256" key="1">
    <source>
        <dbReference type="ARBA" id="ARBA00023125"/>
    </source>
</evidence>
<feature type="domain" description="HTH cro/C1-type" evidence="2">
    <location>
        <begin position="11"/>
        <end position="65"/>
    </location>
</feature>
<dbReference type="Pfam" id="PF01381">
    <property type="entry name" value="HTH_3"/>
    <property type="match status" value="1"/>
</dbReference>
<dbReference type="GO" id="GO:0003677">
    <property type="term" value="F:DNA binding"/>
    <property type="evidence" value="ECO:0007669"/>
    <property type="project" value="UniProtKB-KW"/>
</dbReference>
<dbReference type="PANTHER" id="PTHR46558">
    <property type="entry name" value="TRACRIPTIONAL REGULATORY PROTEIN-RELATED-RELATED"/>
    <property type="match status" value="1"/>
</dbReference>
<dbReference type="Gene3D" id="1.10.260.40">
    <property type="entry name" value="lambda repressor-like DNA-binding domains"/>
    <property type="match status" value="1"/>
</dbReference>